<dbReference type="OrthoDB" id="5894546at2759"/>
<sequence>MTSSDWFHHRDGDIIEPLALSGAELSEQRSGANEANGAHKDERMAFIPARPRAALTWHGNGTAGHAAAVTGVGKYRMPRSESKEFGSFPLIDKSWSYGYHFDITDLLVYFNQNRTIMRELVPYISLDWMDNSVARLTFIPDQSVLKKLLGIGQNDAIDPGKFLKAFGQLALLICEEVGHNCSAGEVSEELKEMYLFVQKISANTTKDSLADEKNYNSIFLHRLSEVDALVSSVVYDKAPC</sequence>
<proteinExistence type="predicted"/>
<dbReference type="Gene3D" id="1.10.1380.10">
    <property type="entry name" value="Neutral endopeptidase , domain2"/>
    <property type="match status" value="1"/>
</dbReference>
<accession>A0A016RTS2</accession>
<dbReference type="Proteomes" id="UP000024635">
    <property type="component" value="Unassembled WGS sequence"/>
</dbReference>
<reference evidence="2" key="1">
    <citation type="journal article" date="2015" name="Nat. Genet.">
        <title>The genome and transcriptome of the zoonotic hookworm Ancylostoma ceylanicum identify infection-specific gene families.</title>
        <authorList>
            <person name="Schwarz E.M."/>
            <person name="Hu Y."/>
            <person name="Antoshechkin I."/>
            <person name="Miller M.M."/>
            <person name="Sternberg P.W."/>
            <person name="Aroian R.V."/>
        </authorList>
    </citation>
    <scope>NUCLEOTIDE SEQUENCE</scope>
    <source>
        <strain evidence="2">HY135</strain>
    </source>
</reference>
<evidence type="ECO:0000313" key="1">
    <source>
        <dbReference type="EMBL" id="EYB81374.1"/>
    </source>
</evidence>
<dbReference type="InterPro" id="IPR042089">
    <property type="entry name" value="Peptidase_M13_dom_2"/>
</dbReference>
<comment type="caution">
    <text evidence="1">The sequence shown here is derived from an EMBL/GenBank/DDBJ whole genome shotgun (WGS) entry which is preliminary data.</text>
</comment>
<dbReference type="AlphaFoldDB" id="A0A016RTS2"/>
<name>A0A016RTS2_9BILA</name>
<evidence type="ECO:0000313" key="2">
    <source>
        <dbReference type="Proteomes" id="UP000024635"/>
    </source>
</evidence>
<dbReference type="EMBL" id="JARK01001721">
    <property type="protein sequence ID" value="EYB81374.1"/>
    <property type="molecule type" value="Genomic_DNA"/>
</dbReference>
<protein>
    <submittedName>
        <fullName evidence="1">Uncharacterized protein</fullName>
    </submittedName>
</protein>
<gene>
    <name evidence="1" type="primary">Acey_s0385.g421</name>
    <name evidence="1" type="ORF">Y032_0385g421</name>
</gene>
<keyword evidence="2" id="KW-1185">Reference proteome</keyword>
<organism evidence="1 2">
    <name type="scientific">Ancylostoma ceylanicum</name>
    <dbReference type="NCBI Taxonomy" id="53326"/>
    <lineage>
        <taxon>Eukaryota</taxon>
        <taxon>Metazoa</taxon>
        <taxon>Ecdysozoa</taxon>
        <taxon>Nematoda</taxon>
        <taxon>Chromadorea</taxon>
        <taxon>Rhabditida</taxon>
        <taxon>Rhabditina</taxon>
        <taxon>Rhabditomorpha</taxon>
        <taxon>Strongyloidea</taxon>
        <taxon>Ancylostomatidae</taxon>
        <taxon>Ancylostomatinae</taxon>
        <taxon>Ancylostoma</taxon>
    </lineage>
</organism>